<keyword evidence="4" id="KW-0560">Oxidoreductase</keyword>
<comment type="caution">
    <text evidence="10">The sequence shown here is derived from an EMBL/GenBank/DDBJ whole genome shotgun (WGS) entry which is preliminary data.</text>
</comment>
<evidence type="ECO:0000256" key="2">
    <source>
        <dbReference type="ARBA" id="ARBA00022630"/>
    </source>
</evidence>
<organism evidence="10 11">
    <name type="scientific">Trichogramma kaykai</name>
    <dbReference type="NCBI Taxonomy" id="54128"/>
    <lineage>
        <taxon>Eukaryota</taxon>
        <taxon>Metazoa</taxon>
        <taxon>Ecdysozoa</taxon>
        <taxon>Arthropoda</taxon>
        <taxon>Hexapoda</taxon>
        <taxon>Insecta</taxon>
        <taxon>Pterygota</taxon>
        <taxon>Neoptera</taxon>
        <taxon>Endopterygota</taxon>
        <taxon>Hymenoptera</taxon>
        <taxon>Apocrita</taxon>
        <taxon>Proctotrupomorpha</taxon>
        <taxon>Chalcidoidea</taxon>
        <taxon>Trichogrammatidae</taxon>
        <taxon>Trichogramma</taxon>
    </lineage>
</organism>
<proteinExistence type="inferred from homology"/>
<dbReference type="Gene3D" id="3.50.50.60">
    <property type="entry name" value="FAD/NAD(P)-binding domain"/>
    <property type="match status" value="1"/>
</dbReference>
<dbReference type="GO" id="GO:0047545">
    <property type="term" value="F:(S)-2-hydroxyglutarate dehydrogenase activity"/>
    <property type="evidence" value="ECO:0007669"/>
    <property type="project" value="UniProtKB-EC"/>
</dbReference>
<dbReference type="InterPro" id="IPR036188">
    <property type="entry name" value="FAD/NAD-bd_sf"/>
</dbReference>
<dbReference type="InterPro" id="IPR006076">
    <property type="entry name" value="FAD-dep_OxRdtase"/>
</dbReference>
<name>A0ABD2XFC7_9HYME</name>
<evidence type="ECO:0000313" key="10">
    <source>
        <dbReference type="EMBL" id="KAL3403937.1"/>
    </source>
</evidence>
<dbReference type="SUPFAM" id="SSF51905">
    <property type="entry name" value="FAD/NAD(P)-binding domain"/>
    <property type="match status" value="1"/>
</dbReference>
<evidence type="ECO:0000256" key="6">
    <source>
        <dbReference type="ARBA" id="ARBA00037941"/>
    </source>
</evidence>
<keyword evidence="3" id="KW-0274">FAD</keyword>
<evidence type="ECO:0000256" key="1">
    <source>
        <dbReference type="ARBA" id="ARBA00001974"/>
    </source>
</evidence>
<evidence type="ECO:0000256" key="8">
    <source>
        <dbReference type="ARBA" id="ARBA00041137"/>
    </source>
</evidence>
<evidence type="ECO:0000259" key="9">
    <source>
        <dbReference type="Pfam" id="PF01266"/>
    </source>
</evidence>
<dbReference type="Pfam" id="PF01266">
    <property type="entry name" value="DAO"/>
    <property type="match status" value="1"/>
</dbReference>
<dbReference type="Proteomes" id="UP001627154">
    <property type="component" value="Unassembled WGS sequence"/>
</dbReference>
<dbReference type="PROSITE" id="PS51257">
    <property type="entry name" value="PROKAR_LIPOPROTEIN"/>
    <property type="match status" value="1"/>
</dbReference>
<evidence type="ECO:0000256" key="7">
    <source>
        <dbReference type="ARBA" id="ARBA00038878"/>
    </source>
</evidence>
<sequence>MTKLRVQVLVYVNINRLAYDLTIVGGGIIGCATAREMKCRHPELQIAIVEKEDGIAKHQTSHNSGVIFTGLFYKSDCVKAKMCSDSMKQVYEYLCKNDIPHKKSGKLVVAQTEDDICELNELYESGLENKCPDIQLVERECIANFEPKCKGKKALWCPWTGNVDWSTVCHRFARDFKEMGGVIHENFKVAGFAEAIESKGTRELHPLCVHSKNQYMHTKYVLTCAGLFSDQLARMSDCPPYPKVVPMRSEYLKLRESRQCLVQTNLYSLSKTTKYPFWSLHFNQGVNGEVILGPNAVFAMSREGYAWRDVDLQHCSSLAACPGYHRFWTKNFVVGVNQFARSLVPRLSVNEAKRYIPPLTPDDVARGPTGVSAIAVDRDGYAIDDFVFDNGPGRIGQRILHLRNVPSPGASGCMTIAKFLADKMEKEFKF</sequence>
<dbReference type="Gene3D" id="3.30.9.10">
    <property type="entry name" value="D-Amino Acid Oxidase, subunit A, domain 2"/>
    <property type="match status" value="1"/>
</dbReference>
<evidence type="ECO:0000256" key="5">
    <source>
        <dbReference type="ARBA" id="ARBA00036066"/>
    </source>
</evidence>
<reference evidence="10 11" key="1">
    <citation type="journal article" date="2024" name="bioRxiv">
        <title>A reference genome for Trichogramma kaykai: A tiny desert-dwelling parasitoid wasp with competing sex-ratio distorters.</title>
        <authorList>
            <person name="Culotta J."/>
            <person name="Lindsey A.R."/>
        </authorList>
    </citation>
    <scope>NUCLEOTIDE SEQUENCE [LARGE SCALE GENOMIC DNA]</scope>
    <source>
        <strain evidence="10 11">KSX58</strain>
    </source>
</reference>
<dbReference type="PANTHER" id="PTHR43104">
    <property type="entry name" value="L-2-HYDROXYGLUTARATE DEHYDROGENASE, MITOCHONDRIAL"/>
    <property type="match status" value="1"/>
</dbReference>
<comment type="catalytic activity">
    <reaction evidence="5">
        <text>(S)-2-hydroxyglutarate + A = 2-oxoglutarate + AH2</text>
        <dbReference type="Rhea" id="RHEA:21252"/>
        <dbReference type="ChEBI" id="CHEBI:13193"/>
        <dbReference type="ChEBI" id="CHEBI:16782"/>
        <dbReference type="ChEBI" id="CHEBI:16810"/>
        <dbReference type="ChEBI" id="CHEBI:17499"/>
        <dbReference type="EC" id="1.1.99.2"/>
    </reaction>
</comment>
<protein>
    <recommendedName>
        <fullName evidence="8">L-2-hydroxyglutarate dehydrogenase, mitochondrial</fullName>
        <ecNumber evidence="7">1.1.99.2</ecNumber>
    </recommendedName>
</protein>
<dbReference type="EC" id="1.1.99.2" evidence="7"/>
<evidence type="ECO:0000256" key="3">
    <source>
        <dbReference type="ARBA" id="ARBA00022827"/>
    </source>
</evidence>
<dbReference type="PANTHER" id="PTHR43104:SF2">
    <property type="entry name" value="L-2-HYDROXYGLUTARATE DEHYDROGENASE, MITOCHONDRIAL"/>
    <property type="match status" value="1"/>
</dbReference>
<comment type="similarity">
    <text evidence="6">Belongs to the L2HGDH family.</text>
</comment>
<keyword evidence="2" id="KW-0285">Flavoprotein</keyword>
<gene>
    <name evidence="10" type="ORF">TKK_003343</name>
</gene>
<dbReference type="NCBIfam" id="NF008726">
    <property type="entry name" value="PRK11728.1"/>
    <property type="match status" value="1"/>
</dbReference>
<evidence type="ECO:0000256" key="4">
    <source>
        <dbReference type="ARBA" id="ARBA00023002"/>
    </source>
</evidence>
<keyword evidence="11" id="KW-1185">Reference proteome</keyword>
<dbReference type="AlphaFoldDB" id="A0ABD2XFC7"/>
<evidence type="ECO:0000313" key="11">
    <source>
        <dbReference type="Proteomes" id="UP001627154"/>
    </source>
</evidence>
<accession>A0ABD2XFC7</accession>
<comment type="cofactor">
    <cofactor evidence="1">
        <name>FAD</name>
        <dbReference type="ChEBI" id="CHEBI:57692"/>
    </cofactor>
</comment>
<dbReference type="EMBL" id="JBJJXI010000027">
    <property type="protein sequence ID" value="KAL3403937.1"/>
    <property type="molecule type" value="Genomic_DNA"/>
</dbReference>
<feature type="domain" description="FAD dependent oxidoreductase" evidence="9">
    <location>
        <begin position="20"/>
        <end position="422"/>
    </location>
</feature>